<sequence>MSLFFFLDLHFAPFCCIFAQAKEARVCFLFSFLQPITAPKTRKWRTFRAE</sequence>
<organism evidence="1 2">
    <name type="scientific">Segatella buccae ATCC 33574</name>
    <dbReference type="NCBI Taxonomy" id="873513"/>
    <lineage>
        <taxon>Bacteria</taxon>
        <taxon>Pseudomonadati</taxon>
        <taxon>Bacteroidota</taxon>
        <taxon>Bacteroidia</taxon>
        <taxon>Bacteroidales</taxon>
        <taxon>Prevotellaceae</taxon>
        <taxon>Segatella</taxon>
    </lineage>
</organism>
<name>E6K438_9BACT</name>
<accession>E6K438</accession>
<evidence type="ECO:0000313" key="1">
    <source>
        <dbReference type="EMBL" id="EFU31670.1"/>
    </source>
</evidence>
<keyword evidence="2" id="KW-1185">Reference proteome</keyword>
<dbReference type="AlphaFoldDB" id="E6K438"/>
<protein>
    <submittedName>
        <fullName evidence="1">Uncharacterized protein</fullName>
    </submittedName>
</protein>
<dbReference type="HOGENOM" id="CLU_3121131_0_0_10"/>
<proteinExistence type="predicted"/>
<gene>
    <name evidence="1" type="ORF">HMPREF6485_0444</name>
</gene>
<reference evidence="1 2" key="1">
    <citation type="submission" date="2010-10" db="EMBL/GenBank/DDBJ databases">
        <authorList>
            <person name="Muzny D."/>
            <person name="Qin X."/>
            <person name="Deng J."/>
            <person name="Jiang H."/>
            <person name="Liu Y."/>
            <person name="Qu J."/>
            <person name="Song X.-Z."/>
            <person name="Zhang L."/>
            <person name="Thornton R."/>
            <person name="Coyle M."/>
            <person name="Francisco L."/>
            <person name="Jackson L."/>
            <person name="Javaid M."/>
            <person name="Korchina V."/>
            <person name="Kovar C."/>
            <person name="Mata R."/>
            <person name="Mathew T."/>
            <person name="Ngo R."/>
            <person name="Nguyen L."/>
            <person name="Nguyen N."/>
            <person name="Okwuonu G."/>
            <person name="Ongeri F."/>
            <person name="Pham C."/>
            <person name="Simmons D."/>
            <person name="Wilczek-Boney K."/>
            <person name="Hale W."/>
            <person name="Jakkamsetti A."/>
            <person name="Pham P."/>
            <person name="Ruth R."/>
            <person name="San Lucas F."/>
            <person name="Warren J."/>
            <person name="Zhang J."/>
            <person name="Zhao Z."/>
            <person name="Zhou C."/>
            <person name="Zhu D."/>
            <person name="Lee S."/>
            <person name="Bess C."/>
            <person name="Blankenburg K."/>
            <person name="Forbes L."/>
            <person name="Fu Q."/>
            <person name="Gubbala S."/>
            <person name="Hirani K."/>
            <person name="Jayaseelan J.C."/>
            <person name="Lara F."/>
            <person name="Munidasa M."/>
            <person name="Palculict T."/>
            <person name="Patil S."/>
            <person name="Pu L.-L."/>
            <person name="Saada N."/>
            <person name="Tang L."/>
            <person name="Weissenberger G."/>
            <person name="Zhu Y."/>
            <person name="Hemphill L."/>
            <person name="Shang Y."/>
            <person name="Youmans B."/>
            <person name="Ayvaz T."/>
            <person name="Ross M."/>
            <person name="Santibanez J."/>
            <person name="Aqrawi P."/>
            <person name="Gross S."/>
            <person name="Joshi V."/>
            <person name="Fowler G."/>
            <person name="Nazareth L."/>
            <person name="Reid J."/>
            <person name="Worley K."/>
            <person name="Petrosino J."/>
            <person name="Highlander S."/>
            <person name="Gibbs R."/>
        </authorList>
    </citation>
    <scope>NUCLEOTIDE SEQUENCE [LARGE SCALE GENOMIC DNA]</scope>
    <source>
        <strain evidence="1 2">ATCC 33574</strain>
    </source>
</reference>
<evidence type="ECO:0000313" key="2">
    <source>
        <dbReference type="Proteomes" id="UP000003112"/>
    </source>
</evidence>
<dbReference type="EMBL" id="AEPD01000010">
    <property type="protein sequence ID" value="EFU31670.1"/>
    <property type="molecule type" value="Genomic_DNA"/>
</dbReference>
<comment type="caution">
    <text evidence="1">The sequence shown here is derived from an EMBL/GenBank/DDBJ whole genome shotgun (WGS) entry which is preliminary data.</text>
</comment>
<dbReference type="Proteomes" id="UP000003112">
    <property type="component" value="Unassembled WGS sequence"/>
</dbReference>